<protein>
    <submittedName>
        <fullName evidence="2">Uncharacterized protein</fullName>
    </submittedName>
</protein>
<organism evidence="2 3">
    <name type="scientific">Eumeta variegata</name>
    <name type="common">Bagworm moth</name>
    <name type="synonym">Eumeta japonica</name>
    <dbReference type="NCBI Taxonomy" id="151549"/>
    <lineage>
        <taxon>Eukaryota</taxon>
        <taxon>Metazoa</taxon>
        <taxon>Ecdysozoa</taxon>
        <taxon>Arthropoda</taxon>
        <taxon>Hexapoda</taxon>
        <taxon>Insecta</taxon>
        <taxon>Pterygota</taxon>
        <taxon>Neoptera</taxon>
        <taxon>Endopterygota</taxon>
        <taxon>Lepidoptera</taxon>
        <taxon>Glossata</taxon>
        <taxon>Ditrysia</taxon>
        <taxon>Tineoidea</taxon>
        <taxon>Psychidae</taxon>
        <taxon>Oiketicinae</taxon>
        <taxon>Eumeta</taxon>
    </lineage>
</organism>
<gene>
    <name evidence="2" type="ORF">EVAR_98997_1</name>
</gene>
<dbReference type="AlphaFoldDB" id="A0A4C1YRN4"/>
<accession>A0A4C1YRN4</accession>
<dbReference type="Proteomes" id="UP000299102">
    <property type="component" value="Unassembled WGS sequence"/>
</dbReference>
<keyword evidence="3" id="KW-1185">Reference proteome</keyword>
<evidence type="ECO:0000313" key="2">
    <source>
        <dbReference type="EMBL" id="GBP77544.1"/>
    </source>
</evidence>
<evidence type="ECO:0000256" key="1">
    <source>
        <dbReference type="SAM" id="MobiDB-lite"/>
    </source>
</evidence>
<comment type="caution">
    <text evidence="2">The sequence shown here is derived from an EMBL/GenBank/DDBJ whole genome shotgun (WGS) entry which is preliminary data.</text>
</comment>
<sequence length="156" mass="16690">MKTAGIRIAKSRRRTADAAACAPSPGVPCDQPEIGWAESARDPGVAPAMEDLLGHVSGVDDATASDFVWSPVDFYGRSVSITRRDGERLVVERQIRGSAAGCMLHVNACCGQASIMDLRELTPHNRIIRNKQKYVDHSPSSPARSGGQARAPPARV</sequence>
<name>A0A4C1YRN4_EUMVA</name>
<dbReference type="EMBL" id="BGZK01001334">
    <property type="protein sequence ID" value="GBP77544.1"/>
    <property type="molecule type" value="Genomic_DNA"/>
</dbReference>
<proteinExistence type="predicted"/>
<evidence type="ECO:0000313" key="3">
    <source>
        <dbReference type="Proteomes" id="UP000299102"/>
    </source>
</evidence>
<feature type="region of interest" description="Disordered" evidence="1">
    <location>
        <begin position="130"/>
        <end position="156"/>
    </location>
</feature>
<reference evidence="2 3" key="1">
    <citation type="journal article" date="2019" name="Commun. Biol.">
        <title>The bagworm genome reveals a unique fibroin gene that provides high tensile strength.</title>
        <authorList>
            <person name="Kono N."/>
            <person name="Nakamura H."/>
            <person name="Ohtoshi R."/>
            <person name="Tomita M."/>
            <person name="Numata K."/>
            <person name="Arakawa K."/>
        </authorList>
    </citation>
    <scope>NUCLEOTIDE SEQUENCE [LARGE SCALE GENOMIC DNA]</scope>
</reference>